<dbReference type="GO" id="GO:0004803">
    <property type="term" value="F:transposase activity"/>
    <property type="evidence" value="ECO:0007669"/>
    <property type="project" value="UniProtKB-UniRule"/>
</dbReference>
<evidence type="ECO:0000313" key="8">
    <source>
        <dbReference type="Proteomes" id="UP000503399"/>
    </source>
</evidence>
<dbReference type="PANTHER" id="PTHR33217:SF7">
    <property type="entry name" value="TRANSPOSASE FOR INSERTION SEQUENCE ELEMENT IS1081"/>
    <property type="match status" value="1"/>
</dbReference>
<dbReference type="AlphaFoldDB" id="A0A6F8ZDL3"/>
<comment type="similarity">
    <text evidence="2 6">Belongs to the transposase mutator family.</text>
</comment>
<dbReference type="KEGG" id="hfv:R50_0244"/>
<name>A0A6F8ZDL3_9FIRM</name>
<dbReference type="Proteomes" id="UP000503399">
    <property type="component" value="Chromosome"/>
</dbReference>
<organism evidence="7 8">
    <name type="scientific">Candidatus Hydrogenisulfobacillus filiaventi</name>
    <dbReference type="NCBI Taxonomy" id="2707344"/>
    <lineage>
        <taxon>Bacteria</taxon>
        <taxon>Bacillati</taxon>
        <taxon>Bacillota</taxon>
        <taxon>Clostridia</taxon>
        <taxon>Eubacteriales</taxon>
        <taxon>Clostridiales Family XVII. Incertae Sedis</taxon>
        <taxon>Candidatus Hydrogenisulfobacillus</taxon>
    </lineage>
</organism>
<evidence type="ECO:0000256" key="2">
    <source>
        <dbReference type="ARBA" id="ARBA00010961"/>
    </source>
</evidence>
<evidence type="ECO:0000256" key="3">
    <source>
        <dbReference type="ARBA" id="ARBA00022578"/>
    </source>
</evidence>
<protein>
    <recommendedName>
        <fullName evidence="6">Mutator family transposase</fullName>
    </recommendedName>
</protein>
<gene>
    <name evidence="7" type="ORF">R50_0244</name>
</gene>
<evidence type="ECO:0000313" key="7">
    <source>
        <dbReference type="EMBL" id="CAB1127750.1"/>
    </source>
</evidence>
<accession>A0A6F8ZDL3</accession>
<evidence type="ECO:0000256" key="6">
    <source>
        <dbReference type="RuleBase" id="RU365089"/>
    </source>
</evidence>
<dbReference type="GO" id="GO:0003677">
    <property type="term" value="F:DNA binding"/>
    <property type="evidence" value="ECO:0007669"/>
    <property type="project" value="UniProtKB-UniRule"/>
</dbReference>
<keyword evidence="8" id="KW-1185">Reference proteome</keyword>
<proteinExistence type="inferred from homology"/>
<evidence type="ECO:0000256" key="5">
    <source>
        <dbReference type="ARBA" id="ARBA00023172"/>
    </source>
</evidence>
<evidence type="ECO:0000256" key="1">
    <source>
        <dbReference type="ARBA" id="ARBA00002190"/>
    </source>
</evidence>
<keyword evidence="3 6" id="KW-0815">Transposition</keyword>
<dbReference type="InterPro" id="IPR001207">
    <property type="entry name" value="Transposase_mutator"/>
</dbReference>
<dbReference type="PANTHER" id="PTHR33217">
    <property type="entry name" value="TRANSPOSASE FOR INSERTION SEQUENCE ELEMENT IS1081"/>
    <property type="match status" value="1"/>
</dbReference>
<keyword evidence="6" id="KW-0814">Transposable element</keyword>
<dbReference type="Pfam" id="PF00872">
    <property type="entry name" value="Transposase_mut"/>
    <property type="match status" value="1"/>
</dbReference>
<reference evidence="7 8" key="1">
    <citation type="submission" date="2020-02" db="EMBL/GenBank/DDBJ databases">
        <authorList>
            <person name="Hogendoorn C."/>
        </authorList>
    </citation>
    <scope>NUCLEOTIDE SEQUENCE [LARGE SCALE GENOMIC DNA]</scope>
    <source>
        <strain evidence="7">R501</strain>
    </source>
</reference>
<keyword evidence="4 6" id="KW-0238">DNA-binding</keyword>
<keyword evidence="5 6" id="KW-0233">DNA recombination</keyword>
<sequence length="189" mass="20064">MSSSARWARTPRFCGKRSNGCCSIWMKARGHGSRGGRAVCRPGPPNGVRTRKVAPRVQALGLEGTSKRTVSRVAQELDARITAFRERPLEGRIPTGGWAPGLGKVRDGDRVFSTALVVGVRETGEPEGLGFDGGWSEAAAFWTGFFRRLRARGAPGHQRRLPGPPEATQTVFPGASCGSGAACISCGIC</sequence>
<comment type="function">
    <text evidence="1 6">Required for the transposition of the insertion element.</text>
</comment>
<evidence type="ECO:0000256" key="4">
    <source>
        <dbReference type="ARBA" id="ARBA00023125"/>
    </source>
</evidence>
<dbReference type="EMBL" id="LR778114">
    <property type="protein sequence ID" value="CAB1127750.1"/>
    <property type="molecule type" value="Genomic_DNA"/>
</dbReference>
<dbReference type="GO" id="GO:0006313">
    <property type="term" value="P:DNA transposition"/>
    <property type="evidence" value="ECO:0007669"/>
    <property type="project" value="UniProtKB-UniRule"/>
</dbReference>